<comment type="caution">
    <text evidence="1">The sequence shown here is derived from an EMBL/GenBank/DDBJ whole genome shotgun (WGS) entry which is preliminary data.</text>
</comment>
<dbReference type="Proteomes" id="UP000649617">
    <property type="component" value="Unassembled WGS sequence"/>
</dbReference>
<proteinExistence type="predicted"/>
<organism evidence="1 2">
    <name type="scientific">Symbiodinium pilosum</name>
    <name type="common">Dinoflagellate</name>
    <dbReference type="NCBI Taxonomy" id="2952"/>
    <lineage>
        <taxon>Eukaryota</taxon>
        <taxon>Sar</taxon>
        <taxon>Alveolata</taxon>
        <taxon>Dinophyceae</taxon>
        <taxon>Suessiales</taxon>
        <taxon>Symbiodiniaceae</taxon>
        <taxon>Symbiodinium</taxon>
    </lineage>
</organism>
<gene>
    <name evidence="1" type="primary">pol</name>
    <name evidence="1" type="ORF">SPIL2461_LOCUS15293</name>
</gene>
<accession>A0A812UGU8</accession>
<dbReference type="EMBL" id="CAJNIZ010036894">
    <property type="protein sequence ID" value="CAE7568412.1"/>
    <property type="molecule type" value="Genomic_DNA"/>
</dbReference>
<sequence>MVGLGQGGLVVAALRWPLVVELTVEARNLQRKEARSAGEAWAGLKAVWSIRPKLWKTQSGHSEVAEACPDLAQHFPEPPLRGFGVVGKTAAAGEVLKALRLDAARSIEDSSIRGMLDEPSRELWDHDGTCVCGKRTYSFSRCPSCIALDTAVEISERAEPEAAADLDQESQEVSLEVGALVAATSGAGGAQDVLRAALQFEPVSDWARGQFQQFQELSAAVRAHWDKSSEARARLANRHRRAVDLKPGDRVVWNAPKARSEGAGRVFWKPGLTGPWRV</sequence>
<reference evidence="1" key="1">
    <citation type="submission" date="2021-02" db="EMBL/GenBank/DDBJ databases">
        <authorList>
            <person name="Dougan E. K."/>
            <person name="Rhodes N."/>
            <person name="Thang M."/>
            <person name="Chan C."/>
        </authorList>
    </citation>
    <scope>NUCLEOTIDE SEQUENCE</scope>
</reference>
<name>A0A812UGU8_SYMPI</name>
<dbReference type="AlphaFoldDB" id="A0A812UGU8"/>
<dbReference type="OrthoDB" id="10498261at2759"/>
<evidence type="ECO:0000313" key="2">
    <source>
        <dbReference type="Proteomes" id="UP000649617"/>
    </source>
</evidence>
<feature type="non-terminal residue" evidence="1">
    <location>
        <position position="1"/>
    </location>
</feature>
<evidence type="ECO:0000313" key="1">
    <source>
        <dbReference type="EMBL" id="CAE7568412.1"/>
    </source>
</evidence>
<keyword evidence="2" id="KW-1185">Reference proteome</keyword>
<protein>
    <submittedName>
        <fullName evidence="1">Pol protein</fullName>
    </submittedName>
</protein>